<dbReference type="NCBIfam" id="TIGR01777">
    <property type="entry name" value="yfcH"/>
    <property type="match status" value="1"/>
</dbReference>
<feature type="domain" description="DUF1731" evidence="3">
    <location>
        <begin position="259"/>
        <end position="304"/>
    </location>
</feature>
<dbReference type="Pfam" id="PF08338">
    <property type="entry name" value="DUF1731"/>
    <property type="match status" value="1"/>
</dbReference>
<evidence type="ECO:0000256" key="1">
    <source>
        <dbReference type="ARBA" id="ARBA00009353"/>
    </source>
</evidence>
<dbReference type="InterPro" id="IPR010099">
    <property type="entry name" value="SDR39U1"/>
</dbReference>
<dbReference type="Gene3D" id="3.40.50.720">
    <property type="entry name" value="NAD(P)-binding Rossmann-like Domain"/>
    <property type="match status" value="1"/>
</dbReference>
<evidence type="ECO:0000313" key="5">
    <source>
        <dbReference type="Proteomes" id="UP000315995"/>
    </source>
</evidence>
<feature type="domain" description="NAD-dependent epimerase/dehydratase" evidence="2">
    <location>
        <begin position="14"/>
        <end position="223"/>
    </location>
</feature>
<protein>
    <submittedName>
        <fullName evidence="4">TIGR01777 family protein</fullName>
    </submittedName>
</protein>
<evidence type="ECO:0000259" key="2">
    <source>
        <dbReference type="Pfam" id="PF01370"/>
    </source>
</evidence>
<reference evidence="4 5" key="1">
    <citation type="submission" date="2019-06" db="EMBL/GenBank/DDBJ databases">
        <title>Persicimonas caeni gen. nov., sp. nov., a predatory bacterium isolated from solar saltern.</title>
        <authorList>
            <person name="Wang S."/>
        </authorList>
    </citation>
    <scope>NUCLEOTIDE SEQUENCE [LARGE SCALE GENOMIC DNA]</scope>
    <source>
        <strain evidence="4 5">YN101</strain>
    </source>
</reference>
<accession>A0A5B8Y9N4</accession>
<dbReference type="InterPro" id="IPR036291">
    <property type="entry name" value="NAD(P)-bd_dom_sf"/>
</dbReference>
<dbReference type="AlphaFoldDB" id="A0A4Y6PY93"/>
<name>A0A4Y6PY93_PERCE</name>
<dbReference type="EMBL" id="CP041186">
    <property type="protein sequence ID" value="QDG53298.1"/>
    <property type="molecule type" value="Genomic_DNA"/>
</dbReference>
<dbReference type="InterPro" id="IPR001509">
    <property type="entry name" value="Epimerase_deHydtase"/>
</dbReference>
<proteinExistence type="inferred from homology"/>
<evidence type="ECO:0000259" key="3">
    <source>
        <dbReference type="Pfam" id="PF08338"/>
    </source>
</evidence>
<dbReference type="SUPFAM" id="SSF51735">
    <property type="entry name" value="NAD(P)-binding Rossmann-fold domains"/>
    <property type="match status" value="1"/>
</dbReference>
<accession>A0A4Y6PY93</accession>
<dbReference type="InterPro" id="IPR013549">
    <property type="entry name" value="DUF1731"/>
</dbReference>
<dbReference type="PANTHER" id="PTHR11092:SF0">
    <property type="entry name" value="EPIMERASE FAMILY PROTEIN SDR39U1"/>
    <property type="match status" value="1"/>
</dbReference>
<dbReference type="RefSeq" id="WP_141199759.1">
    <property type="nucleotide sequence ID" value="NZ_CP041186.1"/>
</dbReference>
<dbReference type="OrthoDB" id="9801773at2"/>
<dbReference type="Proteomes" id="UP000315995">
    <property type="component" value="Chromosome"/>
</dbReference>
<keyword evidence="5" id="KW-1185">Reference proteome</keyword>
<dbReference type="PANTHER" id="PTHR11092">
    <property type="entry name" value="SUGAR NUCLEOTIDE EPIMERASE RELATED"/>
    <property type="match status" value="1"/>
</dbReference>
<comment type="similarity">
    <text evidence="1">Belongs to the NAD(P)-dependent epimerase/dehydratase family. SDR39U1 subfamily.</text>
</comment>
<dbReference type="CDD" id="cd05242">
    <property type="entry name" value="SDR_a8"/>
    <property type="match status" value="1"/>
</dbReference>
<gene>
    <name evidence="4" type="ORF">FIV42_21895</name>
</gene>
<evidence type="ECO:0000313" key="4">
    <source>
        <dbReference type="EMBL" id="QDG53298.1"/>
    </source>
</evidence>
<dbReference type="Pfam" id="PF01370">
    <property type="entry name" value="Epimerase"/>
    <property type="match status" value="1"/>
</dbReference>
<organism evidence="4 5">
    <name type="scientific">Persicimonas caeni</name>
    <dbReference type="NCBI Taxonomy" id="2292766"/>
    <lineage>
        <taxon>Bacteria</taxon>
        <taxon>Deltaproteobacteria</taxon>
        <taxon>Bradymonadales</taxon>
        <taxon>Bradymonadaceae</taxon>
        <taxon>Persicimonas</taxon>
    </lineage>
</organism>
<sequence>MANDAPNEPAAKRIAITGSSGLIGQALRSYFGDAGYTIHRVRRSQPDNPQNIYWQPRGGEIEADKLEGVDVVVHLAGENLFGRWTDAKKESIMESRRQGTRLVAETLAGLDNPPDVFVSASAVGYYGDTGPEVVDESSAPGHTFLAEVCEEWEAASRPAVDAGIRTVNPRLGVVLSTEDGALQKMLTPFKLGLGGRIGSGDQYMSWIALDDVVRAIAFLVDNDELTGPVNVTAPHPVTNKEFTDTLGDVLHRPTIFPLPKAIVKLGGGEMGQEMLLNGQRAVPTRLNESGFEFAYPELEAALRHELS</sequence>